<dbReference type="Proteomes" id="UP000006073">
    <property type="component" value="Unassembled WGS sequence"/>
</dbReference>
<dbReference type="SUPFAM" id="SSF47413">
    <property type="entry name" value="lambda repressor-like DNA-binding domains"/>
    <property type="match status" value="1"/>
</dbReference>
<evidence type="ECO:0000313" key="2">
    <source>
        <dbReference type="EMBL" id="EOZ98527.1"/>
    </source>
</evidence>
<dbReference type="Gene3D" id="1.10.260.40">
    <property type="entry name" value="lambda repressor-like DNA-binding domains"/>
    <property type="match status" value="1"/>
</dbReference>
<dbReference type="InterPro" id="IPR010982">
    <property type="entry name" value="Lambda_DNA-bd_dom_sf"/>
</dbReference>
<dbReference type="eggNOG" id="ENOG502ZA1C">
    <property type="taxonomic scope" value="Bacteria"/>
</dbReference>
<organism evidence="2 3">
    <name type="scientific">Indibacter alkaliphilus (strain CCUG 57479 / KCTC 22604 / LW1)</name>
    <dbReference type="NCBI Taxonomy" id="1189612"/>
    <lineage>
        <taxon>Bacteria</taxon>
        <taxon>Pseudomonadati</taxon>
        <taxon>Bacteroidota</taxon>
        <taxon>Cytophagia</taxon>
        <taxon>Cytophagales</taxon>
        <taxon>Cyclobacteriaceae</taxon>
    </lineage>
</organism>
<comment type="caution">
    <text evidence="2">The sequence shown here is derived from an EMBL/GenBank/DDBJ whole genome shotgun (WGS) entry which is preliminary data.</text>
</comment>
<protein>
    <recommendedName>
        <fullName evidence="1">HTH cro/C1-type domain-containing protein</fullName>
    </recommendedName>
</protein>
<gene>
    <name evidence="2" type="ORF">A33Q_1181</name>
</gene>
<dbReference type="GO" id="GO:0003677">
    <property type="term" value="F:DNA binding"/>
    <property type="evidence" value="ECO:0007669"/>
    <property type="project" value="InterPro"/>
</dbReference>
<sequence length="354" mass="41801">MLFSKLTVLSFIQNNNFKTQPMVSSDIQVQFFQYLKSLLPPYKSLVDEISDLLDISNDSAYRRIRGEKFIDLDEIKKISQYFNVSLDQLFNLQTDAIVFQGKLNKYDNLSFDAWLDDMQAQLEMVNSHKNKHIYFLVKDMPPFYHFYQEELANFKFFFWKKSILHYDNLKGIKFSLEEGFTQKYKEACSKITRLYNKIPSTEIWNVEGINTTLRQIDLYTEMGIIQSVDVSKKLYQCMLEIVDHLEKMAEKGKKFGINQEPSEDSLEFRMFVNEFIIGDNTFMAEVDSVRITYLNHSVLYFLGSRDPKFNDSMFVSLENLVKKSTMISSIGEKERNQFFNKLRKKILLRMEALV</sequence>
<dbReference type="Pfam" id="PF08667">
    <property type="entry name" value="BetR"/>
    <property type="match status" value="1"/>
</dbReference>
<dbReference type="AlphaFoldDB" id="S2DHN7"/>
<dbReference type="InterPro" id="IPR001387">
    <property type="entry name" value="Cro/C1-type_HTH"/>
</dbReference>
<dbReference type="STRING" id="1189612.A33Q_1181"/>
<dbReference type="EMBL" id="ALWO02000023">
    <property type="protein sequence ID" value="EOZ98527.1"/>
    <property type="molecule type" value="Genomic_DNA"/>
</dbReference>
<evidence type="ECO:0000313" key="3">
    <source>
        <dbReference type="Proteomes" id="UP000006073"/>
    </source>
</evidence>
<evidence type="ECO:0000259" key="1">
    <source>
        <dbReference type="PROSITE" id="PS50943"/>
    </source>
</evidence>
<name>S2DHN7_INDAL</name>
<feature type="domain" description="HTH cro/C1-type" evidence="1">
    <location>
        <begin position="65"/>
        <end position="89"/>
    </location>
</feature>
<proteinExistence type="predicted"/>
<accession>S2DHN7</accession>
<dbReference type="CDD" id="cd00093">
    <property type="entry name" value="HTH_XRE"/>
    <property type="match status" value="1"/>
</dbReference>
<dbReference type="InterPro" id="IPR013975">
    <property type="entry name" value="Tscrpt_reg_BetR_N"/>
</dbReference>
<reference evidence="2 3" key="1">
    <citation type="journal article" date="2013" name="Genome Announc.">
        <title>Draft Genome Sequence of Indibacter alkaliphilus Strain LW1T, Isolated from Lonar Lake, a Haloalkaline Lake in the Buldana District of Maharashtra, India.</title>
        <authorList>
            <person name="Singh A."/>
            <person name="Kumar Jangir P."/>
            <person name="Sharma R."/>
            <person name="Singh A."/>
            <person name="Kumar Pinnaka A."/>
            <person name="Shivaji S."/>
        </authorList>
    </citation>
    <scope>NUCLEOTIDE SEQUENCE [LARGE SCALE GENOMIC DNA]</scope>
    <source>
        <strain evidence="3">CCUG 57479 / KCTC 22604 / LW1</strain>
    </source>
</reference>
<dbReference type="RefSeq" id="WP_009032501.1">
    <property type="nucleotide sequence ID" value="NZ_ALWO02000023.1"/>
</dbReference>
<dbReference type="PROSITE" id="PS50943">
    <property type="entry name" value="HTH_CROC1"/>
    <property type="match status" value="1"/>
</dbReference>
<keyword evidence="3" id="KW-1185">Reference proteome</keyword>